<dbReference type="GO" id="GO:0000428">
    <property type="term" value="C:DNA-directed RNA polymerase complex"/>
    <property type="evidence" value="ECO:0007669"/>
    <property type="project" value="UniProtKB-KW"/>
</dbReference>
<keyword evidence="2" id="KW-0804">Transcription</keyword>
<dbReference type="EMBL" id="BMNZ01000006">
    <property type="protein sequence ID" value="GGN02496.1"/>
    <property type="molecule type" value="Genomic_DNA"/>
</dbReference>
<feature type="region of interest" description="Disordered" evidence="1">
    <location>
        <begin position="1"/>
        <end position="43"/>
    </location>
</feature>
<gene>
    <name evidence="2" type="ORF">GCM10009721_32130</name>
</gene>
<proteinExistence type="predicted"/>
<name>A0ABQ2I7V9_9MICO</name>
<dbReference type="SUPFAM" id="SSF88946">
    <property type="entry name" value="Sigma2 domain of RNA polymerase sigma factors"/>
    <property type="match status" value="1"/>
</dbReference>
<evidence type="ECO:0000313" key="2">
    <source>
        <dbReference type="EMBL" id="GGN02496.1"/>
    </source>
</evidence>
<keyword evidence="2" id="KW-0240">DNA-directed RNA polymerase</keyword>
<feature type="region of interest" description="Disordered" evidence="1">
    <location>
        <begin position="229"/>
        <end position="255"/>
    </location>
</feature>
<accession>A0ABQ2I7V9</accession>
<dbReference type="InterPro" id="IPR036388">
    <property type="entry name" value="WH-like_DNA-bd_sf"/>
</dbReference>
<organism evidence="2 3">
    <name type="scientific">Terrabacter tumescens</name>
    <dbReference type="NCBI Taxonomy" id="60443"/>
    <lineage>
        <taxon>Bacteria</taxon>
        <taxon>Bacillati</taxon>
        <taxon>Actinomycetota</taxon>
        <taxon>Actinomycetes</taxon>
        <taxon>Micrococcales</taxon>
        <taxon>Intrasporangiaceae</taxon>
        <taxon>Terrabacter</taxon>
    </lineage>
</organism>
<reference evidence="3" key="1">
    <citation type="journal article" date="2019" name="Int. J. Syst. Evol. Microbiol.">
        <title>The Global Catalogue of Microorganisms (GCM) 10K type strain sequencing project: providing services to taxonomists for standard genome sequencing and annotation.</title>
        <authorList>
            <consortium name="The Broad Institute Genomics Platform"/>
            <consortium name="The Broad Institute Genome Sequencing Center for Infectious Disease"/>
            <person name="Wu L."/>
            <person name="Ma J."/>
        </authorList>
    </citation>
    <scope>NUCLEOTIDE SEQUENCE [LARGE SCALE GENOMIC DNA]</scope>
    <source>
        <strain evidence="3">JCM 1365</strain>
    </source>
</reference>
<dbReference type="InterPro" id="IPR013325">
    <property type="entry name" value="RNA_pol_sigma_r2"/>
</dbReference>
<evidence type="ECO:0000313" key="3">
    <source>
        <dbReference type="Proteomes" id="UP000623461"/>
    </source>
</evidence>
<keyword evidence="3" id="KW-1185">Reference proteome</keyword>
<feature type="compositionally biased region" description="Basic and acidic residues" evidence="1">
    <location>
        <begin position="1"/>
        <end position="13"/>
    </location>
</feature>
<dbReference type="RefSeq" id="WP_030200135.1">
    <property type="nucleotide sequence ID" value="NZ_BMNZ01000006.1"/>
</dbReference>
<evidence type="ECO:0000256" key="1">
    <source>
        <dbReference type="SAM" id="MobiDB-lite"/>
    </source>
</evidence>
<protein>
    <submittedName>
        <fullName evidence="2">DNA-directed RNA polymerase sigma-70 factor</fullName>
    </submittedName>
</protein>
<dbReference type="Proteomes" id="UP000623461">
    <property type="component" value="Unassembled WGS sequence"/>
</dbReference>
<comment type="caution">
    <text evidence="2">The sequence shown here is derived from an EMBL/GenBank/DDBJ whole genome shotgun (WGS) entry which is preliminary data.</text>
</comment>
<sequence length="255" mass="27532">MTAVRRDSSRDAEAPPASQADSRAPVGDPEPRDWVSALGGTGPEQSTALRELHALMIRAAGHQVWRMRAALPDPSPGAVDVIVNQAADEAMTALLGKLHTFQGRSRFTTWAFKFAILQAATEVRRLQWQHREVELRDVELRPSPAHEGPELSAEGIDLAGAVARAMSRVLTPYQRRIAVALLVDGVPIDVLAERLGSSRGALYKTLHEVRTRLRAELVATGYLPVSQAGPARLPQASPISPTDHEVSPTSSAGTR</sequence>
<dbReference type="Gene3D" id="1.10.10.10">
    <property type="entry name" value="Winged helix-like DNA-binding domain superfamily/Winged helix DNA-binding domain"/>
    <property type="match status" value="1"/>
</dbReference>